<feature type="binding site" evidence="4">
    <location>
        <position position="7"/>
    </location>
    <ligand>
        <name>3-amino-2-oxopropyl phosphate</name>
        <dbReference type="ChEBI" id="CHEBI:57279"/>
    </ligand>
</feature>
<feature type="active site" description="Proton acceptor" evidence="4">
    <location>
        <position position="43"/>
    </location>
</feature>
<dbReference type="InterPro" id="IPR004569">
    <property type="entry name" value="PyrdxlP_synth_PdxJ"/>
</dbReference>
<feature type="binding site" evidence="4">
    <location>
        <position position="191"/>
    </location>
    <ligand>
        <name>3-amino-2-oxopropyl phosphate</name>
        <dbReference type="ChEBI" id="CHEBI:57279"/>
    </ligand>
</feature>
<dbReference type="HAMAP" id="MF_00279">
    <property type="entry name" value="PdxJ"/>
    <property type="match status" value="1"/>
</dbReference>
<evidence type="ECO:0000256" key="1">
    <source>
        <dbReference type="ARBA" id="ARBA00022490"/>
    </source>
</evidence>
<feature type="binding site" evidence="4">
    <location>
        <position position="45"/>
    </location>
    <ligand>
        <name>1-deoxy-D-xylulose 5-phosphate</name>
        <dbReference type="ChEBI" id="CHEBI:57792"/>
    </ligand>
</feature>
<dbReference type="NCBIfam" id="NF003626">
    <property type="entry name" value="PRK05265.1-4"/>
    <property type="match status" value="1"/>
</dbReference>
<comment type="function">
    <text evidence="4">Catalyzes the complicated ring closure reaction between the two acyclic compounds 1-deoxy-D-xylulose-5-phosphate (DXP) and 3-amino-2-oxopropyl phosphate (1-amino-acetone-3-phosphate or AAP) to form pyridoxine 5'-phosphate (PNP) and inorganic phosphate.</text>
</comment>
<dbReference type="NCBIfam" id="NF003625">
    <property type="entry name" value="PRK05265.1-3"/>
    <property type="match status" value="1"/>
</dbReference>
<name>A0ABP3XQC6_9FLAO</name>
<dbReference type="Gene3D" id="3.20.20.70">
    <property type="entry name" value="Aldolase class I"/>
    <property type="match status" value="1"/>
</dbReference>
<evidence type="ECO:0000256" key="3">
    <source>
        <dbReference type="ARBA" id="ARBA00023096"/>
    </source>
</evidence>
<accession>A0ABP3XQC6</accession>
<feature type="binding site" evidence="4">
    <location>
        <position position="50"/>
    </location>
    <ligand>
        <name>1-deoxy-D-xylulose 5-phosphate</name>
        <dbReference type="ChEBI" id="CHEBI:57792"/>
    </ligand>
</feature>
<dbReference type="Pfam" id="PF03740">
    <property type="entry name" value="PdxJ"/>
    <property type="match status" value="1"/>
</dbReference>
<gene>
    <name evidence="4" type="primary">pdxJ</name>
    <name evidence="6" type="ORF">GCM10009117_05870</name>
</gene>
<keyword evidence="3 4" id="KW-0664">Pyridoxine biosynthesis</keyword>
<dbReference type="CDD" id="cd00003">
    <property type="entry name" value="PNPsynthase"/>
    <property type="match status" value="1"/>
</dbReference>
<evidence type="ECO:0000256" key="2">
    <source>
        <dbReference type="ARBA" id="ARBA00022679"/>
    </source>
</evidence>
<comment type="caution">
    <text evidence="4">Lacks conserved residue(s) required for the propagation of feature annotation.</text>
</comment>
<dbReference type="EC" id="2.6.99.2" evidence="4 5"/>
<comment type="similarity">
    <text evidence="4">Belongs to the PNP synthase family.</text>
</comment>
<evidence type="ECO:0000256" key="4">
    <source>
        <dbReference type="HAMAP-Rule" id="MF_00279"/>
    </source>
</evidence>
<comment type="subunit">
    <text evidence="4">Homooctamer; tetramer of dimers.</text>
</comment>
<feature type="active site" description="Proton acceptor" evidence="4">
    <location>
        <position position="70"/>
    </location>
</feature>
<feature type="binding site" evidence="4">
    <location>
        <position position="100"/>
    </location>
    <ligand>
        <name>1-deoxy-D-xylulose 5-phosphate</name>
        <dbReference type="ChEBI" id="CHEBI:57792"/>
    </ligand>
</feature>
<evidence type="ECO:0000313" key="6">
    <source>
        <dbReference type="EMBL" id="GAA0871441.1"/>
    </source>
</evidence>
<keyword evidence="1 4" id="KW-0963">Cytoplasm</keyword>
<dbReference type="SUPFAM" id="SSF63892">
    <property type="entry name" value="Pyridoxine 5'-phosphate synthase"/>
    <property type="match status" value="1"/>
</dbReference>
<dbReference type="Proteomes" id="UP001500507">
    <property type="component" value="Unassembled WGS sequence"/>
</dbReference>
<dbReference type="PANTHER" id="PTHR30456:SF0">
    <property type="entry name" value="PYRIDOXINE 5'-PHOSPHATE SYNTHASE"/>
    <property type="match status" value="1"/>
</dbReference>
<protein>
    <recommendedName>
        <fullName evidence="4 5">Pyridoxine 5'-phosphate synthase</fullName>
        <shortName evidence="4">PNP synthase</shortName>
        <ecNumber evidence="4 5">2.6.99.2</ecNumber>
    </recommendedName>
</protein>
<proteinExistence type="inferred from homology"/>
<dbReference type="NCBIfam" id="TIGR00559">
    <property type="entry name" value="pdxJ"/>
    <property type="match status" value="1"/>
</dbReference>
<feature type="binding site" evidence="4">
    <location>
        <begin position="213"/>
        <end position="214"/>
    </location>
    <ligand>
        <name>3-amino-2-oxopropyl phosphate</name>
        <dbReference type="ChEBI" id="CHEBI:57279"/>
    </ligand>
</feature>
<keyword evidence="7" id="KW-1185">Reference proteome</keyword>
<dbReference type="EMBL" id="BAAAFG010000002">
    <property type="protein sequence ID" value="GAA0871441.1"/>
    <property type="molecule type" value="Genomic_DNA"/>
</dbReference>
<comment type="pathway">
    <text evidence="4">Cofactor biosynthesis; pyridoxine 5'-phosphate biosynthesis; pyridoxine 5'-phosphate from D-erythrose 4-phosphate: step 5/5.</text>
</comment>
<dbReference type="RefSeq" id="WP_343763620.1">
    <property type="nucleotide sequence ID" value="NZ_BAAAFG010000002.1"/>
</dbReference>
<comment type="subcellular location">
    <subcellularLocation>
        <location evidence="4">Cytoplasm</location>
    </subcellularLocation>
</comment>
<keyword evidence="2 4" id="KW-0808">Transferase</keyword>
<evidence type="ECO:0000256" key="5">
    <source>
        <dbReference type="NCBIfam" id="TIGR00559"/>
    </source>
</evidence>
<comment type="caution">
    <text evidence="6">The sequence shown here is derived from an EMBL/GenBank/DDBJ whole genome shotgun (WGS) entry which is preliminary data.</text>
</comment>
<reference evidence="7" key="1">
    <citation type="journal article" date="2019" name="Int. J. Syst. Evol. Microbiol.">
        <title>The Global Catalogue of Microorganisms (GCM) 10K type strain sequencing project: providing services to taxonomists for standard genome sequencing and annotation.</title>
        <authorList>
            <consortium name="The Broad Institute Genomics Platform"/>
            <consortium name="The Broad Institute Genome Sequencing Center for Infectious Disease"/>
            <person name="Wu L."/>
            <person name="Ma J."/>
        </authorList>
    </citation>
    <scope>NUCLEOTIDE SEQUENCE [LARGE SCALE GENOMIC DNA]</scope>
    <source>
        <strain evidence="7">JCM 16082</strain>
    </source>
</reference>
<comment type="catalytic activity">
    <reaction evidence="4">
        <text>3-amino-2-oxopropyl phosphate + 1-deoxy-D-xylulose 5-phosphate = pyridoxine 5'-phosphate + phosphate + 2 H2O + H(+)</text>
        <dbReference type="Rhea" id="RHEA:15265"/>
        <dbReference type="ChEBI" id="CHEBI:15377"/>
        <dbReference type="ChEBI" id="CHEBI:15378"/>
        <dbReference type="ChEBI" id="CHEBI:43474"/>
        <dbReference type="ChEBI" id="CHEBI:57279"/>
        <dbReference type="ChEBI" id="CHEBI:57792"/>
        <dbReference type="ChEBI" id="CHEBI:58589"/>
        <dbReference type="EC" id="2.6.99.2"/>
    </reaction>
</comment>
<sequence length="238" mass="26693">MTKLSVNINKIATLRNARGGNYPNVVQAAKDIQDFGAHGITIHPRPDERHIRYQDAYDLKNVVFTEYNIEGNPIKKFIDLVLDIRPTQVTLVPDSVDAITSNAGWDTVRHLDFLKEVIQQFKLKNIRVSIFVDPVEEMIKGAAQTGADRIELYTEDFAHQYSLGNEQAINAYATCARLAHELNLGVNAGHDLSLKNIEFFKQNVPHLAEVSIGHALITEAIYQGLPTVIEQYLSKLNS</sequence>
<evidence type="ECO:0000313" key="7">
    <source>
        <dbReference type="Proteomes" id="UP001500507"/>
    </source>
</evidence>
<dbReference type="InterPro" id="IPR013785">
    <property type="entry name" value="Aldolase_TIM"/>
</dbReference>
<dbReference type="PANTHER" id="PTHR30456">
    <property type="entry name" value="PYRIDOXINE 5'-PHOSPHATE SYNTHASE"/>
    <property type="match status" value="1"/>
</dbReference>
<dbReference type="InterPro" id="IPR036130">
    <property type="entry name" value="Pyridoxine-5'_phos_synth"/>
</dbReference>
<feature type="site" description="Transition state stabilizer" evidence="4">
    <location>
        <position position="151"/>
    </location>
</feature>
<feature type="active site" description="Proton donor" evidence="4">
    <location>
        <position position="190"/>
    </location>
</feature>
<feature type="binding site" evidence="4">
    <location>
        <position position="18"/>
    </location>
    <ligand>
        <name>3-amino-2-oxopropyl phosphate</name>
        <dbReference type="ChEBI" id="CHEBI:57279"/>
    </ligand>
</feature>
<organism evidence="6 7">
    <name type="scientific">Gangjinia marincola</name>
    <dbReference type="NCBI Taxonomy" id="578463"/>
    <lineage>
        <taxon>Bacteria</taxon>
        <taxon>Pseudomonadati</taxon>
        <taxon>Bacteroidota</taxon>
        <taxon>Flavobacteriia</taxon>
        <taxon>Flavobacteriales</taxon>
        <taxon>Flavobacteriaceae</taxon>
        <taxon>Gangjinia</taxon>
    </lineage>
</organism>